<protein>
    <recommendedName>
        <fullName evidence="4">NADH dehydrogenase [ubiquinone] 1 alpha subcomplex subunit 1</fullName>
    </recommendedName>
</protein>
<gene>
    <name evidence="2" type="ORF">CcCBS67573_g01161</name>
</gene>
<reference evidence="2 3" key="1">
    <citation type="journal article" date="2019" name="Sci. Rep.">
        <title>Comparative genomics of chytrid fungi reveal insights into the obligate biotrophic and pathogenic lifestyle of Synchytrium endobioticum.</title>
        <authorList>
            <person name="van de Vossenberg B.T.L.H."/>
            <person name="Warris S."/>
            <person name="Nguyen H.D.T."/>
            <person name="van Gent-Pelzer M.P.E."/>
            <person name="Joly D.L."/>
            <person name="van de Geest H.C."/>
            <person name="Bonants P.J.M."/>
            <person name="Smith D.S."/>
            <person name="Levesque C.A."/>
            <person name="van der Lee T.A.J."/>
        </authorList>
    </citation>
    <scope>NUCLEOTIDE SEQUENCE [LARGE SCALE GENOMIC DNA]</scope>
    <source>
        <strain evidence="2 3">CBS 675.73</strain>
    </source>
</reference>
<dbReference type="InterPro" id="IPR010530">
    <property type="entry name" value="B12D"/>
</dbReference>
<keyword evidence="1" id="KW-0812">Transmembrane</keyword>
<name>A0A507FQ47_9FUNG</name>
<dbReference type="Proteomes" id="UP000320333">
    <property type="component" value="Unassembled WGS sequence"/>
</dbReference>
<evidence type="ECO:0000313" key="3">
    <source>
        <dbReference type="Proteomes" id="UP000320333"/>
    </source>
</evidence>
<sequence length="78" mass="9213">MPSMRSVPTEVFPIFGMISVALGFGAFVAHRQITRDQTLRTHRNAYNPDLWMERIDRPAERQTPFTNYFYRHVADQRV</sequence>
<evidence type="ECO:0008006" key="4">
    <source>
        <dbReference type="Google" id="ProtNLM"/>
    </source>
</evidence>
<evidence type="ECO:0000256" key="1">
    <source>
        <dbReference type="SAM" id="Phobius"/>
    </source>
</evidence>
<comment type="caution">
    <text evidence="2">The sequence shown here is derived from an EMBL/GenBank/DDBJ whole genome shotgun (WGS) entry which is preliminary data.</text>
</comment>
<dbReference type="EMBL" id="QEAP01000018">
    <property type="protein sequence ID" value="TPX77578.1"/>
    <property type="molecule type" value="Genomic_DNA"/>
</dbReference>
<feature type="transmembrane region" description="Helical" evidence="1">
    <location>
        <begin position="12"/>
        <end position="30"/>
    </location>
</feature>
<dbReference type="AlphaFoldDB" id="A0A507FQ47"/>
<dbReference type="Pfam" id="PF06522">
    <property type="entry name" value="B12D"/>
    <property type="match status" value="1"/>
</dbReference>
<organism evidence="2 3">
    <name type="scientific">Chytriomyces confervae</name>
    <dbReference type="NCBI Taxonomy" id="246404"/>
    <lineage>
        <taxon>Eukaryota</taxon>
        <taxon>Fungi</taxon>
        <taxon>Fungi incertae sedis</taxon>
        <taxon>Chytridiomycota</taxon>
        <taxon>Chytridiomycota incertae sedis</taxon>
        <taxon>Chytridiomycetes</taxon>
        <taxon>Chytridiales</taxon>
        <taxon>Chytriomycetaceae</taxon>
        <taxon>Chytriomyces</taxon>
    </lineage>
</organism>
<accession>A0A507FQ47</accession>
<keyword evidence="1" id="KW-0472">Membrane</keyword>
<keyword evidence="3" id="KW-1185">Reference proteome</keyword>
<dbReference type="OrthoDB" id="2094585at2759"/>
<evidence type="ECO:0000313" key="2">
    <source>
        <dbReference type="EMBL" id="TPX77578.1"/>
    </source>
</evidence>
<proteinExistence type="predicted"/>
<keyword evidence="1" id="KW-1133">Transmembrane helix</keyword>